<dbReference type="AlphaFoldDB" id="A0A0F9KBS6"/>
<protein>
    <submittedName>
        <fullName evidence="2">Uncharacterized protein</fullName>
    </submittedName>
</protein>
<evidence type="ECO:0000256" key="1">
    <source>
        <dbReference type="SAM" id="Phobius"/>
    </source>
</evidence>
<keyword evidence="1" id="KW-0812">Transmembrane</keyword>
<name>A0A0F9KBS6_9ZZZZ</name>
<dbReference type="PROSITE" id="PS51257">
    <property type="entry name" value="PROKAR_LIPOPROTEIN"/>
    <property type="match status" value="1"/>
</dbReference>
<keyword evidence="1" id="KW-1133">Transmembrane helix</keyword>
<organism evidence="2">
    <name type="scientific">marine sediment metagenome</name>
    <dbReference type="NCBI Taxonomy" id="412755"/>
    <lineage>
        <taxon>unclassified sequences</taxon>
        <taxon>metagenomes</taxon>
        <taxon>ecological metagenomes</taxon>
    </lineage>
</organism>
<sequence length="59" mass="6703">MKKWCAILIILFVSFGCSQSVTPQITTDKTVLKDKRKKAAQWFLIGAMFVTIAVYKGYD</sequence>
<accession>A0A0F9KBS6</accession>
<feature type="transmembrane region" description="Helical" evidence="1">
    <location>
        <begin position="39"/>
        <end position="58"/>
    </location>
</feature>
<reference evidence="2" key="1">
    <citation type="journal article" date="2015" name="Nature">
        <title>Complex archaea that bridge the gap between prokaryotes and eukaryotes.</title>
        <authorList>
            <person name="Spang A."/>
            <person name="Saw J.H."/>
            <person name="Jorgensen S.L."/>
            <person name="Zaremba-Niedzwiedzka K."/>
            <person name="Martijn J."/>
            <person name="Lind A.E."/>
            <person name="van Eijk R."/>
            <person name="Schleper C."/>
            <person name="Guy L."/>
            <person name="Ettema T.J."/>
        </authorList>
    </citation>
    <scope>NUCLEOTIDE SEQUENCE</scope>
</reference>
<proteinExistence type="predicted"/>
<comment type="caution">
    <text evidence="2">The sequence shown here is derived from an EMBL/GenBank/DDBJ whole genome shotgun (WGS) entry which is preliminary data.</text>
</comment>
<evidence type="ECO:0000313" key="2">
    <source>
        <dbReference type="EMBL" id="KKM79393.1"/>
    </source>
</evidence>
<gene>
    <name evidence="2" type="ORF">LCGC14_1350340</name>
</gene>
<keyword evidence="1" id="KW-0472">Membrane</keyword>
<dbReference type="EMBL" id="LAZR01008341">
    <property type="protein sequence ID" value="KKM79393.1"/>
    <property type="molecule type" value="Genomic_DNA"/>
</dbReference>